<protein>
    <submittedName>
        <fullName evidence="2">Uncharacterized protein</fullName>
    </submittedName>
</protein>
<dbReference type="EMBL" id="JANVFS010000004">
    <property type="protein sequence ID" value="KAJ4492950.1"/>
    <property type="molecule type" value="Genomic_DNA"/>
</dbReference>
<keyword evidence="1" id="KW-0472">Membrane</keyword>
<gene>
    <name evidence="2" type="ORF">C8J55DRAFT_219166</name>
</gene>
<reference evidence="2" key="2">
    <citation type="journal article" date="2023" name="Proc. Natl. Acad. Sci. U.S.A.">
        <title>A global phylogenomic analysis of the shiitake genus Lentinula.</title>
        <authorList>
            <person name="Sierra-Patev S."/>
            <person name="Min B."/>
            <person name="Naranjo-Ortiz M."/>
            <person name="Looney B."/>
            <person name="Konkel Z."/>
            <person name="Slot J.C."/>
            <person name="Sakamoto Y."/>
            <person name="Steenwyk J.L."/>
            <person name="Rokas A."/>
            <person name="Carro J."/>
            <person name="Camarero S."/>
            <person name="Ferreira P."/>
            <person name="Molpeceres G."/>
            <person name="Ruiz-Duenas F.J."/>
            <person name="Serrano A."/>
            <person name="Henrissat B."/>
            <person name="Drula E."/>
            <person name="Hughes K.W."/>
            <person name="Mata J.L."/>
            <person name="Ishikawa N.K."/>
            <person name="Vargas-Isla R."/>
            <person name="Ushijima S."/>
            <person name="Smith C.A."/>
            <person name="Donoghue J."/>
            <person name="Ahrendt S."/>
            <person name="Andreopoulos W."/>
            <person name="He G."/>
            <person name="LaButti K."/>
            <person name="Lipzen A."/>
            <person name="Ng V."/>
            <person name="Riley R."/>
            <person name="Sandor L."/>
            <person name="Barry K."/>
            <person name="Martinez A.T."/>
            <person name="Xiao Y."/>
            <person name="Gibbons J.G."/>
            <person name="Terashima K."/>
            <person name="Grigoriev I.V."/>
            <person name="Hibbett D."/>
        </authorList>
    </citation>
    <scope>NUCLEOTIDE SEQUENCE</scope>
    <source>
        <strain evidence="2">Sp2 HRB7682 ss15</strain>
    </source>
</reference>
<comment type="caution">
    <text evidence="2">The sequence shown here is derived from an EMBL/GenBank/DDBJ whole genome shotgun (WGS) entry which is preliminary data.</text>
</comment>
<keyword evidence="1" id="KW-0812">Transmembrane</keyword>
<proteinExistence type="predicted"/>
<feature type="transmembrane region" description="Helical" evidence="1">
    <location>
        <begin position="75"/>
        <end position="94"/>
    </location>
</feature>
<name>A0A9W9E075_9AGAR</name>
<evidence type="ECO:0000313" key="2">
    <source>
        <dbReference type="EMBL" id="KAJ4492950.1"/>
    </source>
</evidence>
<organism evidence="2 3">
    <name type="scientific">Lentinula lateritia</name>
    <dbReference type="NCBI Taxonomy" id="40482"/>
    <lineage>
        <taxon>Eukaryota</taxon>
        <taxon>Fungi</taxon>
        <taxon>Dikarya</taxon>
        <taxon>Basidiomycota</taxon>
        <taxon>Agaricomycotina</taxon>
        <taxon>Agaricomycetes</taxon>
        <taxon>Agaricomycetidae</taxon>
        <taxon>Agaricales</taxon>
        <taxon>Marasmiineae</taxon>
        <taxon>Omphalotaceae</taxon>
        <taxon>Lentinula</taxon>
    </lineage>
</organism>
<sequence length="105" mass="11676">MTRLIVHPKRKHLGFLLDFISSLSTYFSLSIGSSSGVFCMGSSASLRSVGQSLQALLSNICSLHMFCLKPTLLSNWFPLSLPCLYITIVISNWVESTELNTKYIL</sequence>
<dbReference type="Proteomes" id="UP001150238">
    <property type="component" value="Unassembled WGS sequence"/>
</dbReference>
<evidence type="ECO:0000256" key="1">
    <source>
        <dbReference type="SAM" id="Phobius"/>
    </source>
</evidence>
<dbReference type="AlphaFoldDB" id="A0A9W9E075"/>
<feature type="transmembrane region" description="Helical" evidence="1">
    <location>
        <begin position="12"/>
        <end position="29"/>
    </location>
</feature>
<reference evidence="2" key="1">
    <citation type="submission" date="2022-08" db="EMBL/GenBank/DDBJ databases">
        <authorList>
            <consortium name="DOE Joint Genome Institute"/>
            <person name="Min B."/>
            <person name="Riley R."/>
            <person name="Sierra-Patev S."/>
            <person name="Naranjo-Ortiz M."/>
            <person name="Looney B."/>
            <person name="Konkel Z."/>
            <person name="Slot J.C."/>
            <person name="Sakamoto Y."/>
            <person name="Steenwyk J.L."/>
            <person name="Rokas A."/>
            <person name="Carro J."/>
            <person name="Camarero S."/>
            <person name="Ferreira P."/>
            <person name="Molpeceres G."/>
            <person name="Ruiz-Duenas F.J."/>
            <person name="Serrano A."/>
            <person name="Henrissat B."/>
            <person name="Drula E."/>
            <person name="Hughes K.W."/>
            <person name="Mata J.L."/>
            <person name="Ishikawa N.K."/>
            <person name="Vargas-Isla R."/>
            <person name="Ushijima S."/>
            <person name="Smith C.A."/>
            <person name="Ahrendt S."/>
            <person name="Andreopoulos W."/>
            <person name="He G."/>
            <person name="Labutti K."/>
            <person name="Lipzen A."/>
            <person name="Ng V."/>
            <person name="Sandor L."/>
            <person name="Barry K."/>
            <person name="Martinez A.T."/>
            <person name="Xiao Y."/>
            <person name="Gibbons J.G."/>
            <person name="Terashima K."/>
            <person name="Hibbett D.S."/>
            <person name="Grigoriev I.V."/>
        </authorList>
    </citation>
    <scope>NUCLEOTIDE SEQUENCE</scope>
    <source>
        <strain evidence="2">Sp2 HRB7682 ss15</strain>
    </source>
</reference>
<evidence type="ECO:0000313" key="3">
    <source>
        <dbReference type="Proteomes" id="UP001150238"/>
    </source>
</evidence>
<keyword evidence="1" id="KW-1133">Transmembrane helix</keyword>
<accession>A0A9W9E075</accession>